<evidence type="ECO:0000313" key="8">
    <source>
        <dbReference type="Proteomes" id="UP000265120"/>
    </source>
</evidence>
<comment type="subcellular location">
    <subcellularLocation>
        <location evidence="1 3 4">Nucleus</location>
    </subcellularLocation>
</comment>
<dbReference type="InParanoid" id="A0A3P8VHC9"/>
<dbReference type="InterPro" id="IPR001356">
    <property type="entry name" value="HD"/>
</dbReference>
<dbReference type="PROSITE" id="PS50071">
    <property type="entry name" value="HOMEOBOX_2"/>
    <property type="match status" value="1"/>
</dbReference>
<evidence type="ECO:0000313" key="7">
    <source>
        <dbReference type="Ensembl" id="ENSCSEP00000011855.1"/>
    </source>
</evidence>
<dbReference type="STRING" id="244447.ENSCSEP00000011855"/>
<evidence type="ECO:0000256" key="2">
    <source>
        <dbReference type="ARBA" id="ARBA00022473"/>
    </source>
</evidence>
<dbReference type="GO" id="GO:0000978">
    <property type="term" value="F:RNA polymerase II cis-regulatory region sequence-specific DNA binding"/>
    <property type="evidence" value="ECO:0007669"/>
    <property type="project" value="TreeGrafter"/>
</dbReference>
<dbReference type="PANTHER" id="PTHR45946:SF4">
    <property type="entry name" value="HOMEOBOX PROTEIN ROUGH-RELATED"/>
    <property type="match status" value="1"/>
</dbReference>
<dbReference type="Ensembl" id="ENSCSET00000011996.1">
    <property type="protein sequence ID" value="ENSCSEP00000011855.1"/>
    <property type="gene ID" value="ENSCSEG00000007643.1"/>
</dbReference>
<dbReference type="CDD" id="cd00086">
    <property type="entry name" value="homeodomain"/>
    <property type="match status" value="1"/>
</dbReference>
<organism evidence="7 8">
    <name type="scientific">Cynoglossus semilaevis</name>
    <name type="common">Tongue sole</name>
    <dbReference type="NCBI Taxonomy" id="244447"/>
    <lineage>
        <taxon>Eukaryota</taxon>
        <taxon>Metazoa</taxon>
        <taxon>Chordata</taxon>
        <taxon>Craniata</taxon>
        <taxon>Vertebrata</taxon>
        <taxon>Euteleostomi</taxon>
        <taxon>Actinopterygii</taxon>
        <taxon>Neopterygii</taxon>
        <taxon>Teleostei</taxon>
        <taxon>Neoteleostei</taxon>
        <taxon>Acanthomorphata</taxon>
        <taxon>Carangaria</taxon>
        <taxon>Pleuronectiformes</taxon>
        <taxon>Pleuronectoidei</taxon>
        <taxon>Cynoglossidae</taxon>
        <taxon>Cynoglossinae</taxon>
        <taxon>Cynoglossus</taxon>
    </lineage>
</organism>
<reference evidence="7 8" key="1">
    <citation type="journal article" date="2014" name="Nat. Genet.">
        <title>Whole-genome sequence of a flatfish provides insights into ZW sex chromosome evolution and adaptation to a benthic lifestyle.</title>
        <authorList>
            <person name="Chen S."/>
            <person name="Zhang G."/>
            <person name="Shao C."/>
            <person name="Huang Q."/>
            <person name="Liu G."/>
            <person name="Zhang P."/>
            <person name="Song W."/>
            <person name="An N."/>
            <person name="Chalopin D."/>
            <person name="Volff J.N."/>
            <person name="Hong Y."/>
            <person name="Li Q."/>
            <person name="Sha Z."/>
            <person name="Zhou H."/>
            <person name="Xie M."/>
            <person name="Yu Q."/>
            <person name="Liu Y."/>
            <person name="Xiang H."/>
            <person name="Wang N."/>
            <person name="Wu K."/>
            <person name="Yang C."/>
            <person name="Zhou Q."/>
            <person name="Liao X."/>
            <person name="Yang L."/>
            <person name="Hu Q."/>
            <person name="Zhang J."/>
            <person name="Meng L."/>
            <person name="Jin L."/>
            <person name="Tian Y."/>
            <person name="Lian J."/>
            <person name="Yang J."/>
            <person name="Miao G."/>
            <person name="Liu S."/>
            <person name="Liang Z."/>
            <person name="Yan F."/>
            <person name="Li Y."/>
            <person name="Sun B."/>
            <person name="Zhang H."/>
            <person name="Zhang J."/>
            <person name="Zhu Y."/>
            <person name="Du M."/>
            <person name="Zhao Y."/>
            <person name="Schartl M."/>
            <person name="Tang Q."/>
            <person name="Wang J."/>
        </authorList>
    </citation>
    <scope>NUCLEOTIDE SEQUENCE</scope>
</reference>
<dbReference type="AlphaFoldDB" id="A0A3P8VHC9"/>
<feature type="region of interest" description="Disordered" evidence="5">
    <location>
        <begin position="121"/>
        <end position="151"/>
    </location>
</feature>
<evidence type="ECO:0000256" key="5">
    <source>
        <dbReference type="SAM" id="MobiDB-lite"/>
    </source>
</evidence>
<dbReference type="GeneTree" id="ENSGT00990000208196"/>
<name>A0A3P8VHC9_CYNSE</name>
<dbReference type="GO" id="GO:0000981">
    <property type="term" value="F:DNA-binding transcription factor activity, RNA polymerase II-specific"/>
    <property type="evidence" value="ECO:0007669"/>
    <property type="project" value="TreeGrafter"/>
</dbReference>
<reference evidence="7" key="2">
    <citation type="submission" date="2025-08" db="UniProtKB">
        <authorList>
            <consortium name="Ensembl"/>
        </authorList>
    </citation>
    <scope>IDENTIFICATION</scope>
</reference>
<dbReference type="SMART" id="SM00389">
    <property type="entry name" value="HOX"/>
    <property type="match status" value="1"/>
</dbReference>
<evidence type="ECO:0000259" key="6">
    <source>
        <dbReference type="PROSITE" id="PS50071"/>
    </source>
</evidence>
<protein>
    <recommendedName>
        <fullName evidence="6">Homeobox domain-containing protein</fullName>
    </recommendedName>
</protein>
<reference evidence="7" key="3">
    <citation type="submission" date="2025-09" db="UniProtKB">
        <authorList>
            <consortium name="Ensembl"/>
        </authorList>
    </citation>
    <scope>IDENTIFICATION</scope>
</reference>
<evidence type="ECO:0000256" key="3">
    <source>
        <dbReference type="PROSITE-ProRule" id="PRU00108"/>
    </source>
</evidence>
<keyword evidence="8" id="KW-1185">Reference proteome</keyword>
<dbReference type="InterPro" id="IPR009057">
    <property type="entry name" value="Homeodomain-like_sf"/>
</dbReference>
<dbReference type="SUPFAM" id="SSF46689">
    <property type="entry name" value="Homeodomain-like"/>
    <property type="match status" value="1"/>
</dbReference>
<keyword evidence="3 4" id="KW-0238">DNA-binding</keyword>
<feature type="compositionally biased region" description="Basic and acidic residues" evidence="5">
    <location>
        <begin position="130"/>
        <end position="142"/>
    </location>
</feature>
<proteinExistence type="predicted"/>
<keyword evidence="3 4" id="KW-0371">Homeobox</keyword>
<sequence>MTSYQELTAEGESGHLFTDCCRAKEVINLDLGSRTPPEPCSRAEEGGAAVGATGSNIFNTLGGFSTPACPHSSRDSPGRGSCASTSTELGQNEPMQLLCHNSDISDWIGWMRVKRSKQQQRAGKLGFFSRTKENQRRGEEQRSTVPGWAPRASFSTRHRTDLEQEFHFNKYLTRAVDVASALQLRETQVKVWFQSRCTKK</sequence>
<keyword evidence="2" id="KW-0217">Developmental protein</keyword>
<dbReference type="InterPro" id="IPR046327">
    <property type="entry name" value="HXA1/B1/D1"/>
</dbReference>
<dbReference type="GO" id="GO:0005634">
    <property type="term" value="C:nucleus"/>
    <property type="evidence" value="ECO:0007669"/>
    <property type="project" value="UniProtKB-SubCell"/>
</dbReference>
<dbReference type="Gene3D" id="1.10.10.60">
    <property type="entry name" value="Homeodomain-like"/>
    <property type="match status" value="1"/>
</dbReference>
<accession>A0A3P8VHC9</accession>
<keyword evidence="3 4" id="KW-0539">Nucleus</keyword>
<dbReference type="Proteomes" id="UP000265120">
    <property type="component" value="Chromosome 10"/>
</dbReference>
<dbReference type="Pfam" id="PF00046">
    <property type="entry name" value="Homeodomain"/>
    <property type="match status" value="1"/>
</dbReference>
<evidence type="ECO:0000256" key="4">
    <source>
        <dbReference type="RuleBase" id="RU000682"/>
    </source>
</evidence>
<evidence type="ECO:0000256" key="1">
    <source>
        <dbReference type="ARBA" id="ARBA00004123"/>
    </source>
</evidence>
<feature type="region of interest" description="Disordered" evidence="5">
    <location>
        <begin position="68"/>
        <end position="88"/>
    </location>
</feature>
<feature type="domain" description="Homeobox" evidence="6">
    <location>
        <begin position="151"/>
        <end position="200"/>
    </location>
</feature>
<dbReference type="PANTHER" id="PTHR45946">
    <property type="entry name" value="HOMEOBOX PROTEIN ROUGH-RELATED"/>
    <property type="match status" value="1"/>
</dbReference>